<dbReference type="RefSeq" id="WP_110700035.1">
    <property type="nucleotide sequence ID" value="NZ_QJRO01000005.1"/>
</dbReference>
<reference evidence="1 2" key="1">
    <citation type="submission" date="2018-06" db="EMBL/GenBank/DDBJ databases">
        <title>Pseudomonas diversity within urban Lake Michigan freshwaters.</title>
        <authorList>
            <person name="Batrich M."/>
            <person name="Hatzopoulos T."/>
            <person name="Putonti C."/>
        </authorList>
    </citation>
    <scope>NUCLEOTIDE SEQUENCE [LARGE SCALE GENOMIC DNA]</scope>
    <source>
        <strain evidence="1 2">LBp-160603</strain>
    </source>
</reference>
<gene>
    <name evidence="1" type="ORF">DMX07_11320</name>
</gene>
<dbReference type="AlphaFoldDB" id="A0A2V4HXJ6"/>
<organism evidence="1 2">
    <name type="scientific">Pseudomonas soli</name>
    <dbReference type="NCBI Taxonomy" id="1306993"/>
    <lineage>
        <taxon>Bacteria</taxon>
        <taxon>Pseudomonadati</taxon>
        <taxon>Pseudomonadota</taxon>
        <taxon>Gammaproteobacteria</taxon>
        <taxon>Pseudomonadales</taxon>
        <taxon>Pseudomonadaceae</taxon>
        <taxon>Pseudomonas</taxon>
    </lineage>
</organism>
<accession>A0A2V4HXJ6</accession>
<evidence type="ECO:0000313" key="1">
    <source>
        <dbReference type="EMBL" id="PYB82938.1"/>
    </source>
</evidence>
<evidence type="ECO:0000313" key="2">
    <source>
        <dbReference type="Proteomes" id="UP000247620"/>
    </source>
</evidence>
<dbReference type="Proteomes" id="UP000247620">
    <property type="component" value="Unassembled WGS sequence"/>
</dbReference>
<dbReference type="EMBL" id="QJRO01000005">
    <property type="protein sequence ID" value="PYB82938.1"/>
    <property type="molecule type" value="Genomic_DNA"/>
</dbReference>
<name>A0A2V4HXJ6_9PSED</name>
<evidence type="ECO:0008006" key="3">
    <source>
        <dbReference type="Google" id="ProtNLM"/>
    </source>
</evidence>
<sequence length="158" mass="17899">MEIPSPFDGLQLDRELICDFFAAFSRFEFALKESGFARNHRGLIEPTWRGYASEAAKLLTVERGSSLDEAINYLCNDPPFFQVGAKQWEQRPLQGDSKLEQAIDAAKQVRNNLFHGGKHTPHSPPGRDNQLVKSSLIVLYACLVADDKLRDVYIQNQF</sequence>
<proteinExistence type="predicted"/>
<comment type="caution">
    <text evidence="1">The sequence shown here is derived from an EMBL/GenBank/DDBJ whole genome shotgun (WGS) entry which is preliminary data.</text>
</comment>
<protein>
    <recommendedName>
        <fullName evidence="3">Apea-like HEPN domain-containing protein</fullName>
    </recommendedName>
</protein>